<dbReference type="EMBL" id="LHXR01000075">
    <property type="protein sequence ID" value="KXA96547.1"/>
    <property type="molecule type" value="Genomic_DNA"/>
</dbReference>
<gene>
    <name evidence="2" type="ORF">AKJ37_04970</name>
</gene>
<accession>A0A133UQY9</accession>
<evidence type="ECO:0000259" key="1">
    <source>
        <dbReference type="Pfam" id="PF07705"/>
    </source>
</evidence>
<dbReference type="Pfam" id="PF07705">
    <property type="entry name" value="CARDB"/>
    <property type="match status" value="1"/>
</dbReference>
<dbReference type="InterPro" id="IPR011635">
    <property type="entry name" value="CARDB"/>
</dbReference>
<evidence type="ECO:0000313" key="2">
    <source>
        <dbReference type="EMBL" id="KXA96547.1"/>
    </source>
</evidence>
<reference evidence="2 3" key="1">
    <citation type="journal article" date="2016" name="Sci. Rep.">
        <title>Metabolic traits of an uncultured archaeal lineage -MSBL1- from brine pools of the Red Sea.</title>
        <authorList>
            <person name="Mwirichia R."/>
            <person name="Alam I."/>
            <person name="Rashid M."/>
            <person name="Vinu M."/>
            <person name="Ba-Alawi W."/>
            <person name="Anthony Kamau A."/>
            <person name="Kamanda Ngugi D."/>
            <person name="Goker M."/>
            <person name="Klenk H.P."/>
            <person name="Bajic V."/>
            <person name="Stingl U."/>
        </authorList>
    </citation>
    <scope>NUCLEOTIDE SEQUENCE [LARGE SCALE GENOMIC DNA]</scope>
    <source>
        <strain evidence="2">SCGC-AAA259I09</strain>
    </source>
</reference>
<keyword evidence="3" id="KW-1185">Reference proteome</keyword>
<dbReference type="AlphaFoldDB" id="A0A133UQY9"/>
<dbReference type="Gene3D" id="2.60.40.10">
    <property type="entry name" value="Immunoglobulins"/>
    <property type="match status" value="1"/>
</dbReference>
<evidence type="ECO:0000313" key="3">
    <source>
        <dbReference type="Proteomes" id="UP000070463"/>
    </source>
</evidence>
<dbReference type="InterPro" id="IPR013783">
    <property type="entry name" value="Ig-like_fold"/>
</dbReference>
<comment type="caution">
    <text evidence="2">The sequence shown here is derived from an EMBL/GenBank/DDBJ whole genome shotgun (WGS) entry which is preliminary data.</text>
</comment>
<protein>
    <recommendedName>
        <fullName evidence="1">CARDB domain-containing protein</fullName>
    </recommendedName>
</protein>
<feature type="domain" description="CARDB" evidence="1">
    <location>
        <begin position="66"/>
        <end position="144"/>
    </location>
</feature>
<name>A0A133UQY9_9EURY</name>
<organism evidence="2 3">
    <name type="scientific">candidate division MSBL1 archaeon SCGC-AAA259I09</name>
    <dbReference type="NCBI Taxonomy" id="1698267"/>
    <lineage>
        <taxon>Archaea</taxon>
        <taxon>Methanobacteriati</taxon>
        <taxon>Methanobacteriota</taxon>
        <taxon>candidate division MSBL1</taxon>
    </lineage>
</organism>
<dbReference type="Proteomes" id="UP000070463">
    <property type="component" value="Unassembled WGS sequence"/>
</dbReference>
<proteinExistence type="predicted"/>
<sequence>MNNTGFDSGTYKASLKINGKVTDSRTVDLPMGGNKEVQFEVSKSEEGTYDVGLGRATDSFEVRKMPKLVVKDLQIKPQDVRPEESVTVTAVVKNEGQVEGSEEYSLKLNGSIIDSKKITLKLGESGEISFKVTQKEEGNYNVELGGLSDSFVVRKGFSKLSISTSVSATRPVGLFSKKGTPSLKVSLQGEEKHYDLTLIGPKGKKTGTGFSSVSDMEDGSENIWLQMADPYTSPKAGTYTLLVEEVVENLQKNNVYENEFTFSGSELVVENWGIFEFGESFTEEGKYEFESFSVALLNKGDLPAYLGETKIIIGKESYGYNLRESSVIIPSGEKKKIKIKDRRGPLDRKPLFNHGVYDATCELFQRMKDSDKLIGEYSKEVYIPHY</sequence>